<dbReference type="InterPro" id="IPR046348">
    <property type="entry name" value="SIS_dom_sf"/>
</dbReference>
<dbReference type="RefSeq" id="WP_133580807.1">
    <property type="nucleotide sequence ID" value="NZ_SNYJ01000009.1"/>
</dbReference>
<evidence type="ECO:0000313" key="3">
    <source>
        <dbReference type="Proteomes" id="UP000295632"/>
    </source>
</evidence>
<dbReference type="InterPro" id="IPR019676">
    <property type="entry name" value="DUF2529"/>
</dbReference>
<comment type="caution">
    <text evidence="2">The sequence shown here is derived from an EMBL/GenBank/DDBJ whole genome shotgun (WGS) entry which is preliminary data.</text>
</comment>
<dbReference type="Pfam" id="PF10740">
    <property type="entry name" value="DUF2529"/>
    <property type="match status" value="1"/>
</dbReference>
<dbReference type="EMBL" id="SNYJ01000009">
    <property type="protein sequence ID" value="TDQ38758.1"/>
    <property type="molecule type" value="Genomic_DNA"/>
</dbReference>
<dbReference type="OrthoDB" id="2737584at2"/>
<organism evidence="2 3">
    <name type="scientific">Aureibacillus halotolerans</name>
    <dbReference type="NCBI Taxonomy" id="1508390"/>
    <lineage>
        <taxon>Bacteria</taxon>
        <taxon>Bacillati</taxon>
        <taxon>Bacillota</taxon>
        <taxon>Bacilli</taxon>
        <taxon>Bacillales</taxon>
        <taxon>Bacillaceae</taxon>
        <taxon>Aureibacillus</taxon>
    </lineage>
</organism>
<feature type="domain" description="DUF2529" evidence="1">
    <location>
        <begin position="1"/>
        <end position="172"/>
    </location>
</feature>
<dbReference type="SUPFAM" id="SSF53697">
    <property type="entry name" value="SIS domain"/>
    <property type="match status" value="1"/>
</dbReference>
<evidence type="ECO:0000313" key="2">
    <source>
        <dbReference type="EMBL" id="TDQ38758.1"/>
    </source>
</evidence>
<protein>
    <submittedName>
        <fullName evidence="2">Uncharacterized protein DUF2529</fullName>
    </submittedName>
</protein>
<keyword evidence="3" id="KW-1185">Reference proteome</keyword>
<dbReference type="GO" id="GO:1901135">
    <property type="term" value="P:carbohydrate derivative metabolic process"/>
    <property type="evidence" value="ECO:0007669"/>
    <property type="project" value="InterPro"/>
</dbReference>
<name>A0A4R6TXX7_9BACI</name>
<sequence>MFQIIPTQLFGHFKAMAEEEPAYEDGARLLAQANHGTLYLFTKEDARILDTLNASTTEQTSLHAMTSIASLDHIPRFTTADRVIIAVPREHHTEAVSLCQKAQSMGAQVLALSTSDPSSSEKGLYSLADIFISMHVKDGLYPNENGKRVVIPHAFSFLMAYYWLSLTVQDILDELH</sequence>
<proteinExistence type="predicted"/>
<dbReference type="Proteomes" id="UP000295632">
    <property type="component" value="Unassembled WGS sequence"/>
</dbReference>
<gene>
    <name evidence="2" type="ORF">EV213_109127</name>
</gene>
<accession>A0A4R6TXX7</accession>
<dbReference type="Gene3D" id="3.40.50.10490">
    <property type="entry name" value="Glucose-6-phosphate isomerase like protein, domain 1"/>
    <property type="match status" value="1"/>
</dbReference>
<evidence type="ECO:0000259" key="1">
    <source>
        <dbReference type="Pfam" id="PF10740"/>
    </source>
</evidence>
<dbReference type="GO" id="GO:0097367">
    <property type="term" value="F:carbohydrate derivative binding"/>
    <property type="evidence" value="ECO:0007669"/>
    <property type="project" value="InterPro"/>
</dbReference>
<reference evidence="2 3" key="1">
    <citation type="submission" date="2019-03" db="EMBL/GenBank/DDBJ databases">
        <title>Genomic Encyclopedia of Type Strains, Phase IV (KMG-IV): sequencing the most valuable type-strain genomes for metagenomic binning, comparative biology and taxonomic classification.</title>
        <authorList>
            <person name="Goeker M."/>
        </authorList>
    </citation>
    <scope>NUCLEOTIDE SEQUENCE [LARGE SCALE GENOMIC DNA]</scope>
    <source>
        <strain evidence="2 3">DSM 28697</strain>
    </source>
</reference>
<dbReference type="AlphaFoldDB" id="A0A4R6TXX7"/>